<dbReference type="EMBL" id="QWLB01000003">
    <property type="protein sequence ID" value="RIH93761.1"/>
    <property type="molecule type" value="Genomic_DNA"/>
</dbReference>
<feature type="signal peptide" evidence="1">
    <location>
        <begin position="1"/>
        <end position="17"/>
    </location>
</feature>
<dbReference type="InterPro" id="IPR025394">
    <property type="entry name" value="DUF4127"/>
</dbReference>
<name>A0A399FF76_9DEIN</name>
<dbReference type="RefSeq" id="WP_119355871.1">
    <property type="nucleotide sequence ID" value="NZ_BJXM01000002.1"/>
</dbReference>
<evidence type="ECO:0000313" key="3">
    <source>
        <dbReference type="Proteomes" id="UP000266178"/>
    </source>
</evidence>
<organism evidence="2 3">
    <name type="scientific">Meiothermus granaticius NBRC 107808</name>
    <dbReference type="NCBI Taxonomy" id="1227551"/>
    <lineage>
        <taxon>Bacteria</taxon>
        <taxon>Thermotogati</taxon>
        <taxon>Deinococcota</taxon>
        <taxon>Deinococci</taxon>
        <taxon>Thermales</taxon>
        <taxon>Thermaceae</taxon>
        <taxon>Meiothermus</taxon>
    </lineage>
</organism>
<reference evidence="2 3" key="1">
    <citation type="submission" date="2018-08" db="EMBL/GenBank/DDBJ databases">
        <title>Meiothermus granaticius genome AF-68 sequencing project.</title>
        <authorList>
            <person name="Da Costa M.S."/>
            <person name="Albuquerque L."/>
            <person name="Raposo P."/>
            <person name="Froufe H.J.C."/>
            <person name="Barroso C.S."/>
            <person name="Egas C."/>
        </authorList>
    </citation>
    <scope>NUCLEOTIDE SEQUENCE [LARGE SCALE GENOMIC DNA]</scope>
    <source>
        <strain evidence="2 3">AF-68</strain>
    </source>
</reference>
<dbReference type="OrthoDB" id="9789552at2"/>
<feature type="chain" id="PRO_5030071967" description="DUF4127 family protein" evidence="1">
    <location>
        <begin position="18"/>
        <end position="405"/>
    </location>
</feature>
<accession>A0A399FF76</accession>
<evidence type="ECO:0008006" key="4">
    <source>
        <dbReference type="Google" id="ProtNLM"/>
    </source>
</evidence>
<dbReference type="Pfam" id="PF13552">
    <property type="entry name" value="DUF4127"/>
    <property type="match status" value="2"/>
</dbReference>
<gene>
    <name evidence="2" type="ORF">Mgrana_00344</name>
</gene>
<proteinExistence type="predicted"/>
<protein>
    <recommendedName>
        <fullName evidence="4">DUF4127 family protein</fullName>
    </recommendedName>
</protein>
<evidence type="ECO:0000313" key="2">
    <source>
        <dbReference type="EMBL" id="RIH93761.1"/>
    </source>
</evidence>
<evidence type="ECO:0000256" key="1">
    <source>
        <dbReference type="SAM" id="SignalP"/>
    </source>
</evidence>
<dbReference type="Proteomes" id="UP000266178">
    <property type="component" value="Unassembled WGS sequence"/>
</dbReference>
<keyword evidence="1" id="KW-0732">Signal</keyword>
<sequence length="405" mass="44921">MRLLPLVFTLLWSLADAQNGLTLYIPLDNRPPNWLPCTWGLVLCPPPELYQGQNGADPAQLAAWLDRTSGTRLIVSMDALVYGGLVQSRTSTISAEEAKGRIAPALAWKLRTGGRVLIFGIIPRAPDSKDRARNLEVLRTLTPEAGFDYVEVPWDDALPGSPALAEAATLQVFTRPGADETGQVLLLRALRPGLRVKVLYDNPAAAKQVVRYDGIPLEESVSRLLQSAGALQVERNPDLVLVAYTGPDPRQGLLTILRGLREGRVAVADIARVNRGDPALMKYLLGTQELPQLAAYSAWGTPSNNIGTALAQGGLFLNDELRRTEVLARSWLEYLWGEVGRPWVRARFPEPLTEEAQRYVLERLQHEPTPVLDLGKLELTGLWTPWRRSFEAYFNWRWENAASVP</sequence>
<dbReference type="AlphaFoldDB" id="A0A399FF76"/>
<comment type="caution">
    <text evidence="2">The sequence shown here is derived from an EMBL/GenBank/DDBJ whole genome shotgun (WGS) entry which is preliminary data.</text>
</comment>
<keyword evidence="3" id="KW-1185">Reference proteome</keyword>